<protein>
    <submittedName>
        <fullName evidence="3">DUF4435 domain-containing protein</fullName>
    </submittedName>
</protein>
<accession>A0A413CWQ9</accession>
<dbReference type="Gene3D" id="3.40.50.300">
    <property type="entry name" value="P-loop containing nucleotide triphosphate hydrolases"/>
    <property type="match status" value="1"/>
</dbReference>
<dbReference type="EMBL" id="QSAT01000006">
    <property type="protein sequence ID" value="RGW76129.1"/>
    <property type="molecule type" value="Genomic_DNA"/>
</dbReference>
<dbReference type="InterPro" id="IPR003959">
    <property type="entry name" value="ATPase_AAA_core"/>
</dbReference>
<reference evidence="3 4" key="1">
    <citation type="submission" date="2018-08" db="EMBL/GenBank/DDBJ databases">
        <title>A genome reference for cultivated species of the human gut microbiota.</title>
        <authorList>
            <person name="Zou Y."/>
            <person name="Xue W."/>
            <person name="Luo G."/>
        </authorList>
    </citation>
    <scope>NUCLEOTIDE SEQUENCE [LARGE SCALE GENOMIC DNA]</scope>
    <source>
        <strain evidence="3 4">AF10-31</strain>
    </source>
</reference>
<name>A0A413CWQ9_9FIRM</name>
<dbReference type="Proteomes" id="UP000284651">
    <property type="component" value="Unassembled WGS sequence"/>
</dbReference>
<evidence type="ECO:0000259" key="2">
    <source>
        <dbReference type="Pfam" id="PF14491"/>
    </source>
</evidence>
<gene>
    <name evidence="3" type="ORF">DWV56_03125</name>
</gene>
<dbReference type="InterPro" id="IPR027417">
    <property type="entry name" value="P-loop_NTPase"/>
</dbReference>
<dbReference type="CDD" id="cd00267">
    <property type="entry name" value="ABC_ATPase"/>
    <property type="match status" value="1"/>
</dbReference>
<evidence type="ECO:0000313" key="3">
    <source>
        <dbReference type="EMBL" id="RGW76129.1"/>
    </source>
</evidence>
<dbReference type="GO" id="GO:0016887">
    <property type="term" value="F:ATP hydrolysis activity"/>
    <property type="evidence" value="ECO:0007669"/>
    <property type="project" value="InterPro"/>
</dbReference>
<dbReference type="InterPro" id="IPR029492">
    <property type="entry name" value="DUF4435"/>
</dbReference>
<comment type="caution">
    <text evidence="3">The sequence shown here is derived from an EMBL/GenBank/DDBJ whole genome shotgun (WGS) entry which is preliminary data.</text>
</comment>
<evidence type="ECO:0000259" key="1">
    <source>
        <dbReference type="Pfam" id="PF13304"/>
    </source>
</evidence>
<feature type="domain" description="ATPase AAA-type core" evidence="1">
    <location>
        <begin position="164"/>
        <end position="265"/>
    </location>
</feature>
<dbReference type="GO" id="GO:0005524">
    <property type="term" value="F:ATP binding"/>
    <property type="evidence" value="ECO:0007669"/>
    <property type="project" value="InterPro"/>
</dbReference>
<dbReference type="Pfam" id="PF13304">
    <property type="entry name" value="AAA_21"/>
    <property type="match status" value="1"/>
</dbReference>
<dbReference type="Pfam" id="PF14491">
    <property type="entry name" value="DUF4435"/>
    <property type="match status" value="1"/>
</dbReference>
<evidence type="ECO:0000313" key="4">
    <source>
        <dbReference type="Proteomes" id="UP000284651"/>
    </source>
</evidence>
<feature type="domain" description="DUF4435" evidence="2">
    <location>
        <begin position="318"/>
        <end position="499"/>
    </location>
</feature>
<dbReference type="SUPFAM" id="SSF52540">
    <property type="entry name" value="P-loop containing nucleoside triphosphate hydrolases"/>
    <property type="match status" value="1"/>
</dbReference>
<dbReference type="AlphaFoldDB" id="A0A413CWQ9"/>
<sequence>MINVILEINYFLIFCRIIFKKEICMRIKLPLLNNQQIYVEDKKSIVLVGANGSGKTRMSIWIDENNSDLNIHRISAQKSLNIPEFVSPSELENAKEKFLYGRTGFDDKDWLHTRGKKLNRWNDKPETHLLSDFDYLMEYLFTENYEKSIKYRDQHKEGNLDFDNETLLEQIKNIFENVITHRKLQIDAGKVSVVSSNEENLYNASQMSDGERAIFHFIGEVLCAESNSLIIVDEPENHLHSSILKRLWDNIEKSRPDCVFLYITHNFDFAISRVNSQIIWLKSYKNKEWDYKLINEDENTDDDLDCLKLELLGSRQNVMFVEGTKNNSFDQKIYSRIYSEYNVLSLESCSNVIQAVKTYNNTNDLHHMNVVGIIDRDRRTEDEILNLKSDNIYVPDVAEVENLFLLPEVIEIMCKKEIKDYNETLEFVKENTFKFLEDHEEEQAILFVKHQVMNIINQNVNKKHNTIDSLKSETQNISQNINIDEIYKKEIKNIETIIKDRDYLLALKTINNKGLLNFTKLPSEFGWKTDYYQNQVINILCYDNEYGDRLKEIFKKYIKIE</sequence>
<organism evidence="3 4">
    <name type="scientific">Holdemanella biformis</name>
    <dbReference type="NCBI Taxonomy" id="1735"/>
    <lineage>
        <taxon>Bacteria</taxon>
        <taxon>Bacillati</taxon>
        <taxon>Bacillota</taxon>
        <taxon>Erysipelotrichia</taxon>
        <taxon>Erysipelotrichales</taxon>
        <taxon>Erysipelotrichaceae</taxon>
        <taxon>Holdemanella</taxon>
    </lineage>
</organism>
<proteinExistence type="predicted"/>